<proteinExistence type="predicted"/>
<dbReference type="Proteomes" id="UP000006523">
    <property type="component" value="Segment"/>
</dbReference>
<evidence type="ECO:0008006" key="3">
    <source>
        <dbReference type="Google" id="ProtNLM"/>
    </source>
</evidence>
<dbReference type="GeneID" id="10327611"/>
<evidence type="ECO:0000313" key="1">
    <source>
        <dbReference type="EMBL" id="ADO97333.1"/>
    </source>
</evidence>
<organism evidence="1 2">
    <name type="scientific">Synechococcus phage S-SM1</name>
    <dbReference type="NCBI Taxonomy" id="444859"/>
    <lineage>
        <taxon>Viruses</taxon>
        <taxon>Duplodnaviria</taxon>
        <taxon>Heunggongvirae</taxon>
        <taxon>Uroviricota</taxon>
        <taxon>Caudoviricetes</taxon>
        <taxon>Pantevenvirales</taxon>
        <taxon>Kyanoviridae</taxon>
        <taxon>Thetisvirus</taxon>
        <taxon>Thetisvirus ssm1</taxon>
    </lineage>
</organism>
<gene>
    <name evidence="1" type="ORF">SSM1_012</name>
</gene>
<dbReference type="OrthoDB" id="9331at10239"/>
<evidence type="ECO:0000313" key="2">
    <source>
        <dbReference type="Proteomes" id="UP000006523"/>
    </source>
</evidence>
<keyword evidence="2" id="KW-1185">Reference proteome</keyword>
<accession>E3SI24</accession>
<dbReference type="EMBL" id="GU071094">
    <property type="protein sequence ID" value="ADO97333.1"/>
    <property type="molecule type" value="Genomic_DNA"/>
</dbReference>
<sequence length="264" mass="30062">MALDESIAQQADYPSYQEFLAFSKEQDNAPSYSNLFSVHFASPRILLPSGIGSRTKRLTAETGDLRKLLNYYCNSANLPSKQITTGQVVNVGSAVKYPTGTAYSQMNLSFIVPRSQYSRQFFERWTQRMAPDSNQYVEFYDDLICPALRVYKWERGGGDYVYTDPRLINALRKAGDPFLLARKYKLTACWEIRNCFPYNIGSIQLNNDSSRALTMTIGFLYERYRLITEDDFQDPGRRRVGEIDNSLFVDPPSASGINLSDTFG</sequence>
<dbReference type="RefSeq" id="YP_004322908.1">
    <property type="nucleotide sequence ID" value="NC_015282.1"/>
</dbReference>
<protein>
    <recommendedName>
        <fullName evidence="3">Tail tube monomer</fullName>
    </recommendedName>
</protein>
<dbReference type="KEGG" id="vg:10327611"/>
<reference evidence="1 2" key="1">
    <citation type="journal article" date="2010" name="Environ. Microbiol.">
        <title>Genomic analysis of oceanic cyanobacterial myoviruses compared with T4-like myoviruses from diverse hosts and environments.</title>
        <authorList>
            <person name="Sullivan M.B."/>
            <person name="Huang K.H."/>
            <person name="Ignacio-Espinoza J.C."/>
            <person name="Berlin A.M."/>
            <person name="Kelly L."/>
            <person name="Weigele P.R."/>
            <person name="DeFrancesco A.S."/>
            <person name="Kern S.E."/>
            <person name="Thompson L.R."/>
            <person name="Young S."/>
            <person name="Yandava C."/>
            <person name="Fu R."/>
            <person name="Krastins B."/>
            <person name="Chase M."/>
            <person name="Sarracino D."/>
            <person name="Osburne M.S."/>
            <person name="Henn M.R."/>
            <person name="Chisholm S.W."/>
        </authorList>
    </citation>
    <scope>NUCLEOTIDE SEQUENCE [LARGE SCALE GENOMIC DNA]</scope>
    <source>
        <strain evidence="1">6501-1</strain>
    </source>
</reference>
<name>E3SI24_9CAUD</name>